<evidence type="ECO:0000259" key="3">
    <source>
        <dbReference type="Pfam" id="PF20153"/>
    </source>
</evidence>
<keyword evidence="2" id="KW-0472">Membrane</keyword>
<dbReference type="AlphaFoldDB" id="K5UVD6"/>
<proteinExistence type="predicted"/>
<evidence type="ECO:0000313" key="4">
    <source>
        <dbReference type="EMBL" id="EKM53976.1"/>
    </source>
</evidence>
<feature type="transmembrane region" description="Helical" evidence="2">
    <location>
        <begin position="215"/>
        <end position="234"/>
    </location>
</feature>
<feature type="region of interest" description="Disordered" evidence="1">
    <location>
        <begin position="711"/>
        <end position="730"/>
    </location>
</feature>
<feature type="compositionally biased region" description="Polar residues" evidence="1">
    <location>
        <begin position="772"/>
        <end position="785"/>
    </location>
</feature>
<reference evidence="4 5" key="1">
    <citation type="journal article" date="2012" name="BMC Genomics">
        <title>Comparative genomics of the white-rot fungi, Phanerochaete carnosa and P. chrysosporium, to elucidate the genetic basis of the distinct wood types they colonize.</title>
        <authorList>
            <person name="Suzuki H."/>
            <person name="MacDonald J."/>
            <person name="Syed K."/>
            <person name="Salamov A."/>
            <person name="Hori C."/>
            <person name="Aerts A."/>
            <person name="Henrissat B."/>
            <person name="Wiebenga A."/>
            <person name="vanKuyk P.A."/>
            <person name="Barry K."/>
            <person name="Lindquist E."/>
            <person name="LaButti K."/>
            <person name="Lapidus A."/>
            <person name="Lucas S."/>
            <person name="Coutinho P."/>
            <person name="Gong Y."/>
            <person name="Samejima M."/>
            <person name="Mahadevan R."/>
            <person name="Abou-Zaid M."/>
            <person name="de Vries R.P."/>
            <person name="Igarashi K."/>
            <person name="Yadav J.S."/>
            <person name="Grigoriev I.V."/>
            <person name="Master E.R."/>
        </authorList>
    </citation>
    <scope>NUCLEOTIDE SEQUENCE [LARGE SCALE GENOMIC DNA]</scope>
    <source>
        <strain evidence="4 5">HHB-10118-sp</strain>
    </source>
</reference>
<dbReference type="EMBL" id="JH930473">
    <property type="protein sequence ID" value="EKM53976.1"/>
    <property type="molecule type" value="Genomic_DNA"/>
</dbReference>
<dbReference type="KEGG" id="pco:PHACADRAFT_209808"/>
<feature type="region of interest" description="Disordered" evidence="1">
    <location>
        <begin position="772"/>
        <end position="815"/>
    </location>
</feature>
<feature type="transmembrane region" description="Helical" evidence="2">
    <location>
        <begin position="303"/>
        <end position="325"/>
    </location>
</feature>
<gene>
    <name evidence="4" type="ORF">PHACADRAFT_209808</name>
</gene>
<sequence length="815" mass="90741">MDIENDNTVDVRDTAPSCGCMPGGIGEVVVKESTPGIDGATIEEPSRDAEPVSMTKVYPNPLESKSPAAGESEVPLPSDDALVSAGSERNNPPREEPKRQDSSQQETKSAWTFLLDSAQEYDQDKIGKWRGEMDNLLVFAGLFSAVVTGFTVESMSWLQEDPTDTTNRLLVQMSAQMASFSVSPGYINSTAAPASSQILSSSTFQPAGIDVTINMLWFLSLTLSLLAAFFAIAVQQWLRALPLPHHLPVMESIQLWECRTEDLIRWQLPNVIILLPVTLQLSVVLFLAGLYHLLRTLSHPMTTAYAVVAGVPFCLYALSLPLPLIRPHCPYKSPLVPSVVFFLRWCTLFLLLLAIFLVLLPSIIIQIVVLACRGLADSNIHLIRIYQTAVWAVDILFRHFYDVLESDRDFWTKREHALLQLLALLQWLSFYFETRQTNLELADDRSPIGVNILARVNRAFAETYTQLLLDVLPDEWHSQDWVRFDQDVARILILLTWIYKADFAGFNLRHILSPLLIQVCESQKLEVIQKFTDYDQVRHPTVCLFVATIQDHYVFSTTEIEQMISLATRRIPQLVEMNQRLDDDYIIHTVDMILGAVAAPLHVLSRDGDTTYDKPEGLHHLLEEFDHFLVAQRQGIQYMAKLSLEQPEQVLMITRGAMKSVVDSLLKLAQRSWLPVEVSGPLVHNLVQTCKDQRALEDTMPSLDRLSELVSTPATAASAPSMLNPDITTDEPKLETSSVALPTLLSDDQSGPQTAAGGGHLEAERLLEQSAASIPMQTRHSSRLSLTEGLEAGEPTQTVTSQLGVAPPHPLESAG</sequence>
<dbReference type="Proteomes" id="UP000008370">
    <property type="component" value="Unassembled WGS sequence"/>
</dbReference>
<feature type="transmembrane region" description="Helical" evidence="2">
    <location>
        <begin position="346"/>
        <end position="371"/>
    </location>
</feature>
<name>K5UVD6_PHACS</name>
<keyword evidence="2" id="KW-1133">Transmembrane helix</keyword>
<protein>
    <recommendedName>
        <fullName evidence="3">DUF6535 domain-containing protein</fullName>
    </recommendedName>
</protein>
<organism evidence="4 5">
    <name type="scientific">Phanerochaete carnosa (strain HHB-10118-sp)</name>
    <name type="common">White-rot fungus</name>
    <name type="synonym">Peniophora carnosa</name>
    <dbReference type="NCBI Taxonomy" id="650164"/>
    <lineage>
        <taxon>Eukaryota</taxon>
        <taxon>Fungi</taxon>
        <taxon>Dikarya</taxon>
        <taxon>Basidiomycota</taxon>
        <taxon>Agaricomycotina</taxon>
        <taxon>Agaricomycetes</taxon>
        <taxon>Polyporales</taxon>
        <taxon>Phanerochaetaceae</taxon>
        <taxon>Phanerochaete</taxon>
    </lineage>
</organism>
<evidence type="ECO:0000313" key="5">
    <source>
        <dbReference type="Proteomes" id="UP000008370"/>
    </source>
</evidence>
<dbReference type="Pfam" id="PF20153">
    <property type="entry name" value="DUF6535"/>
    <property type="match status" value="1"/>
</dbReference>
<feature type="transmembrane region" description="Helical" evidence="2">
    <location>
        <begin position="136"/>
        <end position="158"/>
    </location>
</feature>
<dbReference type="InParanoid" id="K5UVD6"/>
<dbReference type="RefSeq" id="XP_007396683.1">
    <property type="nucleotide sequence ID" value="XM_007396621.1"/>
</dbReference>
<keyword evidence="2" id="KW-0812">Transmembrane</keyword>
<dbReference type="HOGENOM" id="CLU_346503_0_0_1"/>
<dbReference type="InterPro" id="IPR045338">
    <property type="entry name" value="DUF6535"/>
</dbReference>
<feature type="domain" description="DUF6535" evidence="3">
    <location>
        <begin position="111"/>
        <end position="294"/>
    </location>
</feature>
<evidence type="ECO:0000256" key="2">
    <source>
        <dbReference type="SAM" id="Phobius"/>
    </source>
</evidence>
<evidence type="ECO:0000256" key="1">
    <source>
        <dbReference type="SAM" id="MobiDB-lite"/>
    </source>
</evidence>
<feature type="transmembrane region" description="Helical" evidence="2">
    <location>
        <begin position="271"/>
        <end position="291"/>
    </location>
</feature>
<feature type="compositionally biased region" description="Basic and acidic residues" evidence="1">
    <location>
        <begin position="91"/>
        <end position="101"/>
    </location>
</feature>
<dbReference type="GeneID" id="18912898"/>
<keyword evidence="5" id="KW-1185">Reference proteome</keyword>
<feature type="compositionally biased region" description="Low complexity" evidence="1">
    <location>
        <begin position="711"/>
        <end position="721"/>
    </location>
</feature>
<feature type="region of interest" description="Disordered" evidence="1">
    <location>
        <begin position="1"/>
        <end position="108"/>
    </location>
</feature>
<dbReference type="OrthoDB" id="3185525at2759"/>
<accession>K5UVD6</accession>